<gene>
    <name evidence="1" type="ORF">HMPREF0580_0732</name>
</gene>
<dbReference type="AlphaFoldDB" id="E0QPB7"/>
<dbReference type="HOGENOM" id="CLU_2837283_0_0_11"/>
<comment type="caution">
    <text evidence="1">The sequence shown here is derived from an EMBL/GenBank/DDBJ whole genome shotgun (WGS) entry which is preliminary data.</text>
</comment>
<dbReference type="Proteomes" id="UP000003045">
    <property type="component" value="Unassembled WGS sequence"/>
</dbReference>
<dbReference type="EMBL" id="AEET01000016">
    <property type="protein sequence ID" value="EFM46684.1"/>
    <property type="molecule type" value="Genomic_DNA"/>
</dbReference>
<reference evidence="1" key="1">
    <citation type="submission" date="2010-08" db="EMBL/GenBank/DDBJ databases">
        <authorList>
            <person name="Muzny D."/>
            <person name="Qin X."/>
            <person name="Deng J."/>
            <person name="Jiang H."/>
            <person name="Liu Y."/>
            <person name="Qu J."/>
            <person name="Song X.-Z."/>
            <person name="Zhang L."/>
            <person name="Thornton R."/>
            <person name="Coyle M."/>
            <person name="Francisco L."/>
            <person name="Jackson L."/>
            <person name="Javaid M."/>
            <person name="Korchina V."/>
            <person name="Kovar C."/>
            <person name="Mata R."/>
            <person name="Mathew T."/>
            <person name="Ngo R."/>
            <person name="Nguyen L."/>
            <person name="Nguyen N."/>
            <person name="Okwuonu G."/>
            <person name="Ongeri F."/>
            <person name="Pham C."/>
            <person name="Simmons D."/>
            <person name="Wilczek-Boney K."/>
            <person name="Hale W."/>
            <person name="Jakkamsetti A."/>
            <person name="Pham P."/>
            <person name="Ruth R."/>
            <person name="San Lucas F."/>
            <person name="Warren J."/>
            <person name="Zhang J."/>
            <person name="Zhao Z."/>
            <person name="Zhou C."/>
            <person name="Zhu D."/>
            <person name="Lee S."/>
            <person name="Bess C."/>
            <person name="Blankenburg K."/>
            <person name="Forbes L."/>
            <person name="Fu Q."/>
            <person name="Gubbala S."/>
            <person name="Hirani K."/>
            <person name="Jayaseelan J.C."/>
            <person name="Lara F."/>
            <person name="Munidasa M."/>
            <person name="Palculict T."/>
            <person name="Patil S."/>
            <person name="Pu L.-L."/>
            <person name="Saada N."/>
            <person name="Tang L."/>
            <person name="Weissenberger G."/>
            <person name="Zhu Y."/>
            <person name="Hemphill L."/>
            <person name="Shang Y."/>
            <person name="Youmans B."/>
            <person name="Ayvaz T."/>
            <person name="Ross M."/>
            <person name="Santibanez J."/>
            <person name="Aqrawi P."/>
            <person name="Gross S."/>
            <person name="Joshi V."/>
            <person name="Fowler G."/>
            <person name="Nazareth L."/>
            <person name="Reid J."/>
            <person name="Worley K."/>
            <person name="Petrosino J."/>
            <person name="Highlander S."/>
            <person name="Gibbs R."/>
        </authorList>
    </citation>
    <scope>NUCLEOTIDE SEQUENCE [LARGE SCALE GENOMIC DNA]</scope>
    <source>
        <strain evidence="1">ATCC 35239</strain>
    </source>
</reference>
<feature type="non-terminal residue" evidence="1">
    <location>
        <position position="1"/>
    </location>
</feature>
<proteinExistence type="predicted"/>
<evidence type="ECO:0000313" key="2">
    <source>
        <dbReference type="Proteomes" id="UP000003045"/>
    </source>
</evidence>
<dbReference type="RefSeq" id="WP_004016257.1">
    <property type="nucleotide sequence ID" value="NZ_GL405260.1"/>
</dbReference>
<sequence length="65" mass="7335">YGRPRAVFVFVACVASTRGFMSRLCRCGSRSALRFCRSVLRRFGVWSAAVRADGALLCFPKKLRF</sequence>
<evidence type="ECO:0000313" key="1">
    <source>
        <dbReference type="EMBL" id="EFM46684.1"/>
    </source>
</evidence>
<keyword evidence="2" id="KW-1185">Reference proteome</keyword>
<name>E0QPB7_9ACTO</name>
<accession>E0QPB7</accession>
<organism evidence="1 2">
    <name type="scientific">Mobiluncus mulieris ATCC 35239</name>
    <dbReference type="NCBI Taxonomy" id="871571"/>
    <lineage>
        <taxon>Bacteria</taxon>
        <taxon>Bacillati</taxon>
        <taxon>Actinomycetota</taxon>
        <taxon>Actinomycetes</taxon>
        <taxon>Actinomycetales</taxon>
        <taxon>Actinomycetaceae</taxon>
        <taxon>Mobiluncus</taxon>
    </lineage>
</organism>
<protein>
    <submittedName>
        <fullName evidence="1">Uncharacterized protein</fullName>
    </submittedName>
</protein>